<protein>
    <submittedName>
        <fullName evidence="1">Uncharacterized protein</fullName>
    </submittedName>
</protein>
<dbReference type="InterPro" id="IPR054333">
    <property type="entry name" value="REase-ARP-assoc"/>
</dbReference>
<comment type="caution">
    <text evidence="1">The sequence shown here is derived from an EMBL/GenBank/DDBJ whole genome shotgun (WGS) entry which is preliminary data.</text>
</comment>
<gene>
    <name evidence="1" type="ORF">SDC9_122189</name>
</gene>
<sequence length="335" mass="39722">MREILKNNRTYKLPGGLNPFQERLYMHLIDWKWDHVSMEPGYDSNHIQYDAILPENVRNELPHIYPPIRKALREMEFKYHKYFYHMVSSQAANINLFLPILLDDNVDGVMRLIKRDYKKLAQQFYQYGFCLEYWGKSDSNKGLLQDHTARSGTDSDIAIAYYNTDDELCLWLIEHKLAEKDFTNCGAFKSKARDPKKHDCTSTFSEICANKNICYYSDVRKNLYWELTDDFQEFFQNHHDYAGCPFKDGMNQLWRNQLMGFALEQAGEFKHVYFSVVKHPENTSLDAVIKEYEHLIGSNDKFSVLTTSEIIEKASRFENSSIQKWAEWYKTFYDI</sequence>
<evidence type="ECO:0000313" key="1">
    <source>
        <dbReference type="EMBL" id="MPM75198.1"/>
    </source>
</evidence>
<name>A0A645CE71_9ZZZZ</name>
<dbReference type="EMBL" id="VSSQ01026468">
    <property type="protein sequence ID" value="MPM75198.1"/>
    <property type="molecule type" value="Genomic_DNA"/>
</dbReference>
<proteinExistence type="predicted"/>
<dbReference type="Pfam" id="PF22558">
    <property type="entry name" value="REase-ARP"/>
    <property type="match status" value="1"/>
</dbReference>
<accession>A0A645CE71</accession>
<organism evidence="1">
    <name type="scientific">bioreactor metagenome</name>
    <dbReference type="NCBI Taxonomy" id="1076179"/>
    <lineage>
        <taxon>unclassified sequences</taxon>
        <taxon>metagenomes</taxon>
        <taxon>ecological metagenomes</taxon>
    </lineage>
</organism>
<reference evidence="1" key="1">
    <citation type="submission" date="2019-08" db="EMBL/GenBank/DDBJ databases">
        <authorList>
            <person name="Kucharzyk K."/>
            <person name="Murdoch R.W."/>
            <person name="Higgins S."/>
            <person name="Loffler F."/>
        </authorList>
    </citation>
    <scope>NUCLEOTIDE SEQUENCE</scope>
</reference>
<dbReference type="AlphaFoldDB" id="A0A645CE71"/>